<organism evidence="2 3">
    <name type="scientific">Lithospermum erythrorhizon</name>
    <name type="common">Purple gromwell</name>
    <name type="synonym">Lithospermum officinale var. erythrorhizon</name>
    <dbReference type="NCBI Taxonomy" id="34254"/>
    <lineage>
        <taxon>Eukaryota</taxon>
        <taxon>Viridiplantae</taxon>
        <taxon>Streptophyta</taxon>
        <taxon>Embryophyta</taxon>
        <taxon>Tracheophyta</taxon>
        <taxon>Spermatophyta</taxon>
        <taxon>Magnoliopsida</taxon>
        <taxon>eudicotyledons</taxon>
        <taxon>Gunneridae</taxon>
        <taxon>Pentapetalae</taxon>
        <taxon>asterids</taxon>
        <taxon>lamiids</taxon>
        <taxon>Boraginales</taxon>
        <taxon>Boraginaceae</taxon>
        <taxon>Boraginoideae</taxon>
        <taxon>Lithospermeae</taxon>
        <taxon>Lithospermum</taxon>
    </lineage>
</organism>
<feature type="region of interest" description="Disordered" evidence="1">
    <location>
        <begin position="149"/>
        <end position="171"/>
    </location>
</feature>
<comment type="caution">
    <text evidence="2">The sequence shown here is derived from an EMBL/GenBank/DDBJ whole genome shotgun (WGS) entry which is preliminary data.</text>
</comment>
<dbReference type="AlphaFoldDB" id="A0AAV3NYC4"/>
<dbReference type="EMBL" id="BAABME010000644">
    <property type="protein sequence ID" value="GAA0144427.1"/>
    <property type="molecule type" value="Genomic_DNA"/>
</dbReference>
<reference evidence="2 3" key="1">
    <citation type="submission" date="2024-01" db="EMBL/GenBank/DDBJ databases">
        <title>The complete chloroplast genome sequence of Lithospermum erythrorhizon: insights into the phylogenetic relationship among Boraginaceae species and the maternal lineages of purple gromwells.</title>
        <authorList>
            <person name="Okada T."/>
            <person name="Watanabe K."/>
        </authorList>
    </citation>
    <scope>NUCLEOTIDE SEQUENCE [LARGE SCALE GENOMIC DNA]</scope>
</reference>
<dbReference type="Proteomes" id="UP001454036">
    <property type="component" value="Unassembled WGS sequence"/>
</dbReference>
<gene>
    <name evidence="2" type="ORF">LIER_04875</name>
</gene>
<keyword evidence="3" id="KW-1185">Reference proteome</keyword>
<accession>A0AAV3NYC4</accession>
<protein>
    <submittedName>
        <fullName evidence="2">Uncharacterized protein</fullName>
    </submittedName>
</protein>
<evidence type="ECO:0000313" key="3">
    <source>
        <dbReference type="Proteomes" id="UP001454036"/>
    </source>
</evidence>
<evidence type="ECO:0000313" key="2">
    <source>
        <dbReference type="EMBL" id="GAA0144427.1"/>
    </source>
</evidence>
<name>A0AAV3NYC4_LITER</name>
<evidence type="ECO:0000256" key="1">
    <source>
        <dbReference type="SAM" id="MobiDB-lite"/>
    </source>
</evidence>
<proteinExistence type="predicted"/>
<sequence length="171" mass="18585">MEEVDFDEMLGERTSSFDRLKIKSKTKPKESMVLSDYALAAPFSTIHVSAPQVRPMLKRIVEDIRKPPSHPSKKVKRVFLAKKTKVLARDSGEEDVNSLGVGPQVGPVAPKATPLAIVVEVTSSKMLSDPMASHLVDLNLGRPSLQEELNVPFPPKASTSTSIAPYPIGSP</sequence>